<name>A0A1G7GEJ7_9SPHI</name>
<dbReference type="AlphaFoldDB" id="A0A1G7GEJ7"/>
<dbReference type="Pfam" id="PF06067">
    <property type="entry name" value="DUF932"/>
    <property type="match status" value="1"/>
</dbReference>
<dbReference type="Proteomes" id="UP000199072">
    <property type="component" value="Unassembled WGS sequence"/>
</dbReference>
<dbReference type="InterPro" id="IPR026325">
    <property type="entry name" value="DUF932"/>
</dbReference>
<proteinExistence type="predicted"/>
<evidence type="ECO:0000313" key="1">
    <source>
        <dbReference type="EMBL" id="SDE86562.1"/>
    </source>
</evidence>
<dbReference type="STRING" id="1391627.SAMN05216464_110108"/>
<reference evidence="1 2" key="1">
    <citation type="submission" date="2016-10" db="EMBL/GenBank/DDBJ databases">
        <authorList>
            <person name="de Groot N.N."/>
        </authorList>
    </citation>
    <scope>NUCLEOTIDE SEQUENCE [LARGE SCALE GENOMIC DNA]</scope>
    <source>
        <strain evidence="1 2">47C3B</strain>
    </source>
</reference>
<dbReference type="NCBIfam" id="TIGR03299">
    <property type="entry name" value="LGT_TIGR03299"/>
    <property type="match status" value="1"/>
</dbReference>
<dbReference type="RefSeq" id="WP_091151979.1">
    <property type="nucleotide sequence ID" value="NZ_FNAI01000010.1"/>
</dbReference>
<accession>A0A1G7GEJ7</accession>
<dbReference type="EMBL" id="FNAI01000010">
    <property type="protein sequence ID" value="SDE86562.1"/>
    <property type="molecule type" value="Genomic_DNA"/>
</dbReference>
<gene>
    <name evidence="1" type="ORF">SAMN05216464_110108</name>
</gene>
<protein>
    <submittedName>
        <fullName evidence="1">Phage/plasmid-like protein TIGR03299</fullName>
    </submittedName>
</protein>
<evidence type="ECO:0000313" key="2">
    <source>
        <dbReference type="Proteomes" id="UP000199072"/>
    </source>
</evidence>
<organism evidence="1 2">
    <name type="scientific">Mucilaginibacter pineti</name>
    <dbReference type="NCBI Taxonomy" id="1391627"/>
    <lineage>
        <taxon>Bacteria</taxon>
        <taxon>Pseudomonadati</taxon>
        <taxon>Bacteroidota</taxon>
        <taxon>Sphingobacteriia</taxon>
        <taxon>Sphingobacteriales</taxon>
        <taxon>Sphingobacteriaceae</taxon>
        <taxon>Mucilaginibacter</taxon>
    </lineage>
</organism>
<dbReference type="OrthoDB" id="576140at2"/>
<sequence length="357" mass="39183">MAHNIFFNEQTGRHSFFSVKEIAWHGLGQIVQDYPTSAEAMQFAGLDYEVIKAPLFTHGNGISISTEGEIIDSSNITVPDYYATLRTDNNTVLGVVGKDYEIVQNADAFAFFDAIVGANCSVKYETAGALGNGERVFITAKLPDYIRVGNGDDVIEKYLLLSTAHDGSGSITAAFTPIRVVCANTLAAALGNMTNVVRIRHTKSAKQRLETAHKVMGIAHRLSVEMDGIFNQWANVRITDAEVKKLIRLAMSPNKETLQFLQQGKEDELSTVYKNACEDVFAYGMTSETQQLETTKGTLFGAFNSVTGYFQNVRNYRDDEAKVKSILMGGTAATRTQVAFNICQEFAKSGSSILQFN</sequence>
<keyword evidence="2" id="KW-1185">Reference proteome</keyword>
<dbReference type="InterPro" id="IPR017686">
    <property type="entry name" value="Phg/plasmid-like_prot"/>
</dbReference>